<sequence>MPRLWSRDGKTSLQVFELIALSLGLPTDRFYNFFKDHNSNFRLNHYPPCPTPKIGSEVERWRVGLGQTHPDAYIVNVGDIIQVWSNDKYKSVEHRAMVNPERERFSIPFFFNPTHYTMIKPIEEMTNEQNPAKYKAYNWGKFKGLAKDV</sequence>
<comment type="caution">
    <text evidence="2">The sequence shown here is derived from an EMBL/GenBank/DDBJ whole genome shotgun (WGS) entry which is preliminary data.</text>
</comment>
<dbReference type="Pfam" id="PF03171">
    <property type="entry name" value="2OG-FeII_Oxy"/>
    <property type="match status" value="1"/>
</dbReference>
<proteinExistence type="predicted"/>
<dbReference type="PANTHER" id="PTHR47990">
    <property type="entry name" value="2-OXOGLUTARATE (2OG) AND FE(II)-DEPENDENT OXYGENASE SUPERFAMILY PROTEIN-RELATED"/>
    <property type="match status" value="1"/>
</dbReference>
<evidence type="ECO:0000313" key="2">
    <source>
        <dbReference type="EMBL" id="KAK7834219.1"/>
    </source>
</evidence>
<gene>
    <name evidence="2" type="primary">DLO1_1</name>
    <name evidence="2" type="ORF">CFP56_024851</name>
</gene>
<keyword evidence="3" id="KW-1185">Reference proteome</keyword>
<organism evidence="2 3">
    <name type="scientific">Quercus suber</name>
    <name type="common">Cork oak</name>
    <dbReference type="NCBI Taxonomy" id="58331"/>
    <lineage>
        <taxon>Eukaryota</taxon>
        <taxon>Viridiplantae</taxon>
        <taxon>Streptophyta</taxon>
        <taxon>Embryophyta</taxon>
        <taxon>Tracheophyta</taxon>
        <taxon>Spermatophyta</taxon>
        <taxon>Magnoliopsida</taxon>
        <taxon>eudicotyledons</taxon>
        <taxon>Gunneridae</taxon>
        <taxon>Pentapetalae</taxon>
        <taxon>rosids</taxon>
        <taxon>fabids</taxon>
        <taxon>Fagales</taxon>
        <taxon>Fagaceae</taxon>
        <taxon>Quercus</taxon>
    </lineage>
</organism>
<dbReference type="InterPro" id="IPR027443">
    <property type="entry name" value="IPNS-like_sf"/>
</dbReference>
<feature type="domain" description="Isopenicillin N synthase-like Fe(2+) 2OG dioxygenase" evidence="1">
    <location>
        <begin position="69"/>
        <end position="113"/>
    </location>
</feature>
<feature type="non-terminal residue" evidence="2">
    <location>
        <position position="149"/>
    </location>
</feature>
<dbReference type="EMBL" id="PKMF04000391">
    <property type="protein sequence ID" value="KAK7834219.1"/>
    <property type="molecule type" value="Genomic_DNA"/>
</dbReference>
<evidence type="ECO:0000313" key="3">
    <source>
        <dbReference type="Proteomes" id="UP000237347"/>
    </source>
</evidence>
<dbReference type="Gene3D" id="2.60.120.330">
    <property type="entry name" value="B-lactam Antibiotic, Isopenicillin N Synthase, Chain"/>
    <property type="match status" value="2"/>
</dbReference>
<reference evidence="2 3" key="1">
    <citation type="journal article" date="2018" name="Sci. Data">
        <title>The draft genome sequence of cork oak.</title>
        <authorList>
            <person name="Ramos A.M."/>
            <person name="Usie A."/>
            <person name="Barbosa P."/>
            <person name="Barros P.M."/>
            <person name="Capote T."/>
            <person name="Chaves I."/>
            <person name="Simoes F."/>
            <person name="Abreu I."/>
            <person name="Carrasquinho I."/>
            <person name="Faro C."/>
            <person name="Guimaraes J.B."/>
            <person name="Mendonca D."/>
            <person name="Nobrega F."/>
            <person name="Rodrigues L."/>
            <person name="Saibo N.J.M."/>
            <person name="Varela M.C."/>
            <person name="Egas C."/>
            <person name="Matos J."/>
            <person name="Miguel C.M."/>
            <person name="Oliveira M.M."/>
            <person name="Ricardo C.P."/>
            <person name="Goncalves S."/>
        </authorList>
    </citation>
    <scope>NUCLEOTIDE SEQUENCE [LARGE SCALE GENOMIC DNA]</scope>
    <source>
        <strain evidence="3">cv. HL8</strain>
    </source>
</reference>
<evidence type="ECO:0000259" key="1">
    <source>
        <dbReference type="Pfam" id="PF03171"/>
    </source>
</evidence>
<dbReference type="AlphaFoldDB" id="A0AAW0K5K0"/>
<dbReference type="Proteomes" id="UP000237347">
    <property type="component" value="Unassembled WGS sequence"/>
</dbReference>
<dbReference type="InterPro" id="IPR044861">
    <property type="entry name" value="IPNS-like_FE2OG_OXY"/>
</dbReference>
<accession>A0AAW0K5K0</accession>
<protein>
    <submittedName>
        <fullName evidence="2">Protein dmr6-like oxygenase 1</fullName>
    </submittedName>
</protein>
<dbReference type="SUPFAM" id="SSF51197">
    <property type="entry name" value="Clavaminate synthase-like"/>
    <property type="match status" value="1"/>
</dbReference>
<name>A0AAW0K5K0_QUESU</name>
<dbReference type="InterPro" id="IPR050231">
    <property type="entry name" value="Iron_ascorbate_oxido_reductase"/>
</dbReference>